<comment type="cofactor">
    <cofactor evidence="15">
        <name>Fe(2+)</name>
        <dbReference type="ChEBI" id="CHEBI:29033"/>
    </cofactor>
    <text evidence="15">Binds 1 Fe(2+) ion per subunit.</text>
</comment>
<dbReference type="Proteomes" id="UP000224974">
    <property type="component" value="Unassembled WGS sequence"/>
</dbReference>
<dbReference type="GO" id="GO:0035513">
    <property type="term" value="P:oxidative RNA demethylation"/>
    <property type="evidence" value="ECO:0007669"/>
    <property type="project" value="TreeGrafter"/>
</dbReference>
<keyword evidence="19" id="KW-1185">Reference proteome</keyword>
<dbReference type="SUPFAM" id="SSF51197">
    <property type="entry name" value="Clavaminate synthase-like"/>
    <property type="match status" value="1"/>
</dbReference>
<keyword evidence="6 15" id="KW-0408">Iron</keyword>
<reference evidence="17" key="1">
    <citation type="submission" date="2017-09" db="EMBL/GenBank/DDBJ databases">
        <title>FDA dAtabase for Regulatory Grade micrObial Sequences (FDA-ARGOS): Supporting development and validation of Infectious Disease Dx tests.</title>
        <authorList>
            <person name="Minogue T."/>
            <person name="Wolcott M."/>
            <person name="Wasieloski L."/>
            <person name="Aguilar W."/>
            <person name="Moore D."/>
            <person name="Tallon L.J."/>
            <person name="Sadzewicz L."/>
            <person name="Ott S."/>
            <person name="Zhao X."/>
            <person name="Nagaraj S."/>
            <person name="Vavikolanu K."/>
            <person name="Aluvathingal J."/>
            <person name="Nadendla S."/>
            <person name="Sichtig H."/>
        </authorList>
    </citation>
    <scope>NUCLEOTIDE SEQUENCE</scope>
    <source>
        <strain evidence="17">FDAARGOS_387</strain>
    </source>
</reference>
<evidence type="ECO:0000256" key="10">
    <source>
        <dbReference type="ARBA" id="ARBA00066725"/>
    </source>
</evidence>
<dbReference type="GO" id="GO:0008198">
    <property type="term" value="F:ferrous iron binding"/>
    <property type="evidence" value="ECO:0007669"/>
    <property type="project" value="TreeGrafter"/>
</dbReference>
<dbReference type="PANTHER" id="PTHR16557">
    <property type="entry name" value="ALKYLATED DNA REPAIR PROTEIN ALKB-RELATED"/>
    <property type="match status" value="1"/>
</dbReference>
<feature type="binding site" evidence="14">
    <location>
        <begin position="124"/>
        <end position="126"/>
    </location>
    <ligand>
        <name>2-oxoglutarate</name>
        <dbReference type="ChEBI" id="CHEBI:16810"/>
    </ligand>
</feature>
<dbReference type="GO" id="GO:0035516">
    <property type="term" value="F:broad specificity oxidative DNA demethylase activity"/>
    <property type="evidence" value="ECO:0007669"/>
    <property type="project" value="UniProtKB-EC"/>
</dbReference>
<dbReference type="EMBL" id="PDDX01000001">
    <property type="protein sequence ID" value="PHI30192.1"/>
    <property type="molecule type" value="Genomic_DNA"/>
</dbReference>
<dbReference type="InterPro" id="IPR037151">
    <property type="entry name" value="AlkB-like_sf"/>
</dbReference>
<dbReference type="Gene3D" id="2.60.120.590">
    <property type="entry name" value="Alpha-ketoglutarate-dependent dioxygenase AlkB-like"/>
    <property type="match status" value="1"/>
</dbReference>
<feature type="domain" description="Fe2OG dioxygenase" evidence="16">
    <location>
        <begin position="117"/>
        <end position="217"/>
    </location>
</feature>
<feature type="binding site" evidence="14">
    <location>
        <begin position="80"/>
        <end position="82"/>
    </location>
    <ligand>
        <name>substrate</name>
    </ligand>
</feature>
<evidence type="ECO:0000256" key="3">
    <source>
        <dbReference type="ARBA" id="ARBA00022763"/>
    </source>
</evidence>
<evidence type="ECO:0000313" key="17">
    <source>
        <dbReference type="EMBL" id="PHI30192.1"/>
    </source>
</evidence>
<comment type="function">
    <text evidence="9">Dioxygenase that repairs alkylated DNA and RNA containing 3-methylcytosine or 1-methyladenine by oxidative demethylation. Has highest activity towards 3-methylcytosine. Has lower activity towards alkylated DNA containing ethenoadenine, and no detectable activity towards 1-methylguanine or 3-methylthymine. Accepts double-stranded and single-stranded substrates. Requires molecular oxygen, alpha-ketoglutarate and iron. Provides extensive resistance to alkylating agents such as MMS and DMS (SN2 agents), but not to MMNG and MNU (SN1 agents).</text>
</comment>
<evidence type="ECO:0000313" key="19">
    <source>
        <dbReference type="Proteomes" id="UP000224974"/>
    </source>
</evidence>
<dbReference type="GO" id="GO:0035515">
    <property type="term" value="F:oxidative RNA demethylase activity"/>
    <property type="evidence" value="ECO:0007669"/>
    <property type="project" value="TreeGrafter"/>
</dbReference>
<dbReference type="RefSeq" id="WP_029093960.1">
    <property type="nucleotide sequence ID" value="NZ_CAADJA010000002.1"/>
</dbReference>
<dbReference type="GO" id="GO:0006281">
    <property type="term" value="P:DNA repair"/>
    <property type="evidence" value="ECO:0007669"/>
    <property type="project" value="UniProtKB-KW"/>
</dbReference>
<dbReference type="OrthoDB" id="9796932at2"/>
<organism evidence="17 19">
    <name type="scientific">Budvicia aquatica</name>
    <dbReference type="NCBI Taxonomy" id="82979"/>
    <lineage>
        <taxon>Bacteria</taxon>
        <taxon>Pseudomonadati</taxon>
        <taxon>Pseudomonadota</taxon>
        <taxon>Gammaproteobacteria</taxon>
        <taxon>Enterobacterales</taxon>
        <taxon>Budviciaceae</taxon>
        <taxon>Budvicia</taxon>
    </lineage>
</organism>
<evidence type="ECO:0000256" key="12">
    <source>
        <dbReference type="ARBA" id="ARBA00080712"/>
    </source>
</evidence>
<evidence type="ECO:0000256" key="6">
    <source>
        <dbReference type="ARBA" id="ARBA00023004"/>
    </source>
</evidence>
<dbReference type="GO" id="GO:0008168">
    <property type="term" value="F:methyltransferase activity"/>
    <property type="evidence" value="ECO:0007669"/>
    <property type="project" value="UniProtKB-KW"/>
</dbReference>
<gene>
    <name evidence="18" type="primary">alkB</name>
    <name evidence="17" type="ORF">CRN84_13010</name>
    <name evidence="18" type="ORF">NCTC12282_03699</name>
</gene>
<keyword evidence="3" id="KW-0227">DNA damage</keyword>
<feature type="binding site" evidence="14">
    <location>
        <position position="73"/>
    </location>
    <ligand>
        <name>substrate</name>
    </ligand>
</feature>
<evidence type="ECO:0000256" key="2">
    <source>
        <dbReference type="ARBA" id="ARBA00022723"/>
    </source>
</evidence>
<dbReference type="EMBL" id="CAADJA010000002">
    <property type="protein sequence ID" value="VFS49235.1"/>
    <property type="molecule type" value="Genomic_DNA"/>
</dbReference>
<feature type="binding site" evidence="15">
    <location>
        <position position="137"/>
    </location>
    <ligand>
        <name>Fe cation</name>
        <dbReference type="ChEBI" id="CHEBI:24875"/>
        <note>catalytic</note>
    </ligand>
</feature>
<evidence type="ECO:0000256" key="8">
    <source>
        <dbReference type="ARBA" id="ARBA00050106"/>
    </source>
</evidence>
<dbReference type="NCBIfam" id="NF011930">
    <property type="entry name" value="PRK15401.1"/>
    <property type="match status" value="1"/>
</dbReference>
<dbReference type="InterPro" id="IPR027450">
    <property type="entry name" value="AlkB-like"/>
</dbReference>
<feature type="binding site" evidence="14">
    <location>
        <begin position="208"/>
        <end position="214"/>
    </location>
    <ligand>
        <name>2-oxoglutarate</name>
        <dbReference type="ChEBI" id="CHEBI:16810"/>
    </ligand>
</feature>
<evidence type="ECO:0000313" key="18">
    <source>
        <dbReference type="EMBL" id="VFS49235.1"/>
    </source>
</evidence>
<keyword evidence="2 15" id="KW-0479">Metal-binding</keyword>
<evidence type="ECO:0000256" key="13">
    <source>
        <dbReference type="ARBA" id="ARBA00082512"/>
    </source>
</evidence>
<dbReference type="PROSITE" id="PS51471">
    <property type="entry name" value="FE2OG_OXY"/>
    <property type="match status" value="1"/>
</dbReference>
<evidence type="ECO:0000256" key="14">
    <source>
        <dbReference type="PIRSR" id="PIRSR604574-1"/>
    </source>
</evidence>
<dbReference type="AlphaFoldDB" id="A0A2C6DPC7"/>
<proteinExistence type="inferred from homology"/>
<keyword evidence="7" id="KW-0234">DNA repair</keyword>
<dbReference type="GO" id="GO:0005737">
    <property type="term" value="C:cytoplasm"/>
    <property type="evidence" value="ECO:0007669"/>
    <property type="project" value="TreeGrafter"/>
</dbReference>
<dbReference type="STRING" id="1111728.GCA_000427805_00798"/>
<reference evidence="19" key="2">
    <citation type="submission" date="2017-09" db="EMBL/GenBank/DDBJ databases">
        <title>FDA dAtabase for Regulatory Grade micrObial Sequences (FDA-ARGOS): Supporting development and validation of Infectious Disease Dx tests.</title>
        <authorList>
            <person name="Minogue T."/>
            <person name="Wolcott M."/>
            <person name="Wasieloski L."/>
            <person name="Aguilar W."/>
            <person name="Moore D."/>
            <person name="Tallon L."/>
            <person name="Sadzewicz L."/>
            <person name="Ott S."/>
            <person name="Zhao X."/>
            <person name="Nagaraj S."/>
            <person name="Vavikolanu K."/>
            <person name="Aluvathingal J."/>
            <person name="Nadendla S."/>
            <person name="Sichtig H."/>
        </authorList>
    </citation>
    <scope>NUCLEOTIDE SEQUENCE [LARGE SCALE GENOMIC DNA]</scope>
    <source>
        <strain evidence="19">FDAARGOS_387</strain>
    </source>
</reference>
<dbReference type="EC" id="1.14.11.33" evidence="10"/>
<reference evidence="18 20" key="3">
    <citation type="submission" date="2019-03" db="EMBL/GenBank/DDBJ databases">
        <authorList>
            <consortium name="Pathogen Informatics"/>
        </authorList>
    </citation>
    <scope>NUCLEOTIDE SEQUENCE [LARGE SCALE GENOMIC DNA]</scope>
    <source>
        <strain evidence="18 20">NCTC12282</strain>
    </source>
</reference>
<dbReference type="PANTHER" id="PTHR16557:SF2">
    <property type="entry name" value="NUCLEIC ACID DIOXYGENASE ALKBH1"/>
    <property type="match status" value="1"/>
</dbReference>
<evidence type="ECO:0000256" key="7">
    <source>
        <dbReference type="ARBA" id="ARBA00023204"/>
    </source>
</evidence>
<feature type="binding site" evidence="14">
    <location>
        <position position="139"/>
    </location>
    <ligand>
        <name>substrate</name>
    </ligand>
</feature>
<accession>A0A2C6DPC7</accession>
<evidence type="ECO:0000256" key="5">
    <source>
        <dbReference type="ARBA" id="ARBA00023002"/>
    </source>
</evidence>
<comment type="similarity">
    <text evidence="1">Belongs to the alkB family.</text>
</comment>
<evidence type="ECO:0000256" key="9">
    <source>
        <dbReference type="ARBA" id="ARBA00055649"/>
    </source>
</evidence>
<feature type="binding site" evidence="15">
    <location>
        <position position="135"/>
    </location>
    <ligand>
        <name>Fe cation</name>
        <dbReference type="ChEBI" id="CHEBI:24875"/>
        <note>catalytic</note>
    </ligand>
</feature>
<keyword evidence="5 18" id="KW-0560">Oxidoreductase</keyword>
<sequence length="217" mass="24286">MTFDLFENQELPPLGKEHLAPGAVLLRAFAYADAALILEQMALISARSPFRHMTTPGGYDMSVAMTNCGNYGWVTDRRGYRYTDRDPITQNCWPEMPNTFYQLAINAAREGGFDQFQPDVCLINRYAVGAKMSLHQDKDETDFAQPIVSLSFGLPAIFQFGGMLRSDTLKKALLTHGDVVVWGGDSRLVYHGILPVKDGDHRLTGPYRINMTFRQSG</sequence>
<feature type="binding site" evidence="14">
    <location>
        <position position="165"/>
    </location>
    <ligand>
        <name>substrate</name>
    </ligand>
</feature>
<evidence type="ECO:0000256" key="1">
    <source>
        <dbReference type="ARBA" id="ARBA00007879"/>
    </source>
</evidence>
<keyword evidence="17" id="KW-0489">Methyltransferase</keyword>
<evidence type="ECO:0000256" key="15">
    <source>
        <dbReference type="PIRSR" id="PIRSR604574-2"/>
    </source>
</evidence>
<evidence type="ECO:0000256" key="11">
    <source>
        <dbReference type="ARBA" id="ARBA00072243"/>
    </source>
</evidence>
<evidence type="ECO:0000256" key="4">
    <source>
        <dbReference type="ARBA" id="ARBA00022964"/>
    </source>
</evidence>
<dbReference type="Pfam" id="PF13532">
    <property type="entry name" value="2OG-FeII_Oxy_2"/>
    <property type="match status" value="1"/>
</dbReference>
<dbReference type="InterPro" id="IPR005123">
    <property type="entry name" value="Oxoglu/Fe-dep_dioxygenase_dom"/>
</dbReference>
<comment type="catalytic activity">
    <reaction evidence="8">
        <text>a methylated nucleobase within DNA + 2-oxoglutarate + O2 = a nucleobase within DNA + formaldehyde + succinate + CO2</text>
        <dbReference type="Rhea" id="RHEA:30299"/>
        <dbReference type="Rhea" id="RHEA-COMP:12192"/>
        <dbReference type="Rhea" id="RHEA-COMP:12193"/>
        <dbReference type="ChEBI" id="CHEBI:15379"/>
        <dbReference type="ChEBI" id="CHEBI:16526"/>
        <dbReference type="ChEBI" id="CHEBI:16810"/>
        <dbReference type="ChEBI" id="CHEBI:16842"/>
        <dbReference type="ChEBI" id="CHEBI:30031"/>
        <dbReference type="ChEBI" id="CHEBI:32875"/>
        <dbReference type="ChEBI" id="CHEBI:64428"/>
        <dbReference type="EC" id="1.14.11.33"/>
    </reaction>
</comment>
<dbReference type="FunFam" id="2.60.120.590:FF:000005">
    <property type="entry name" value="Alpha-ketoglutarate-dependent dioxygenase AlkB"/>
    <property type="match status" value="1"/>
</dbReference>
<dbReference type="InterPro" id="IPR004574">
    <property type="entry name" value="Alkb"/>
</dbReference>
<feature type="binding site" evidence="15">
    <location>
        <position position="191"/>
    </location>
    <ligand>
        <name>Fe cation</name>
        <dbReference type="ChEBI" id="CHEBI:24875"/>
        <note>catalytic</note>
    </ligand>
</feature>
<evidence type="ECO:0000259" key="16">
    <source>
        <dbReference type="PROSITE" id="PS51471"/>
    </source>
</evidence>
<dbReference type="Proteomes" id="UP000373449">
    <property type="component" value="Unassembled WGS sequence"/>
</dbReference>
<keyword evidence="4 18" id="KW-0223">Dioxygenase</keyword>
<protein>
    <recommendedName>
        <fullName evidence="11">Alpha-ketoglutarate-dependent dioxygenase AlkB</fullName>
        <ecNumber evidence="10">1.14.11.33</ecNumber>
    </recommendedName>
    <alternativeName>
        <fullName evidence="12">Alkylated DNA repair protein AlkB</fullName>
    </alternativeName>
    <alternativeName>
        <fullName evidence="13">DNA oxidative demethylase AlkB</fullName>
    </alternativeName>
</protein>
<name>A0A2C6DPC7_9GAMM</name>
<dbReference type="GO" id="GO:0032259">
    <property type="term" value="P:methylation"/>
    <property type="evidence" value="ECO:0007669"/>
    <property type="project" value="UniProtKB-KW"/>
</dbReference>
<keyword evidence="17" id="KW-0808">Transferase</keyword>
<evidence type="ECO:0000313" key="20">
    <source>
        <dbReference type="Proteomes" id="UP000373449"/>
    </source>
</evidence>